<dbReference type="Gene3D" id="4.10.60.10">
    <property type="entry name" value="Zinc finger, CCHC-type"/>
    <property type="match status" value="1"/>
</dbReference>
<organism evidence="4 5">
    <name type="scientific">Cinnamomum micranthum f. kanehirae</name>
    <dbReference type="NCBI Taxonomy" id="337451"/>
    <lineage>
        <taxon>Eukaryota</taxon>
        <taxon>Viridiplantae</taxon>
        <taxon>Streptophyta</taxon>
        <taxon>Embryophyta</taxon>
        <taxon>Tracheophyta</taxon>
        <taxon>Spermatophyta</taxon>
        <taxon>Magnoliopsida</taxon>
        <taxon>Magnoliidae</taxon>
        <taxon>Laurales</taxon>
        <taxon>Lauraceae</taxon>
        <taxon>Cinnamomum</taxon>
    </lineage>
</organism>
<comment type="caution">
    <text evidence="4">The sequence shown here is derived from an EMBL/GenBank/DDBJ whole genome shotgun (WGS) entry which is preliminary data.</text>
</comment>
<dbReference type="GO" id="GO:0008270">
    <property type="term" value="F:zinc ion binding"/>
    <property type="evidence" value="ECO:0007669"/>
    <property type="project" value="UniProtKB-KW"/>
</dbReference>
<evidence type="ECO:0000313" key="4">
    <source>
        <dbReference type="EMBL" id="RWR79750.1"/>
    </source>
</evidence>
<evidence type="ECO:0000259" key="3">
    <source>
        <dbReference type="PROSITE" id="PS50158"/>
    </source>
</evidence>
<feature type="domain" description="CCHC-type" evidence="3">
    <location>
        <begin position="75"/>
        <end position="90"/>
    </location>
</feature>
<dbReference type="InterPro" id="IPR001878">
    <property type="entry name" value="Znf_CCHC"/>
</dbReference>
<dbReference type="EMBL" id="QPKB01000003">
    <property type="protein sequence ID" value="RWR79750.1"/>
    <property type="molecule type" value="Genomic_DNA"/>
</dbReference>
<evidence type="ECO:0000313" key="5">
    <source>
        <dbReference type="Proteomes" id="UP000283530"/>
    </source>
</evidence>
<dbReference type="SUPFAM" id="SSF57756">
    <property type="entry name" value="Retrovirus zinc finger-like domains"/>
    <property type="match status" value="1"/>
</dbReference>
<reference evidence="4 5" key="1">
    <citation type="journal article" date="2019" name="Nat. Plants">
        <title>Stout camphor tree genome fills gaps in understanding of flowering plant genome evolution.</title>
        <authorList>
            <person name="Chaw S.M."/>
            <person name="Liu Y.C."/>
            <person name="Wu Y.W."/>
            <person name="Wang H.Y."/>
            <person name="Lin C.I."/>
            <person name="Wu C.S."/>
            <person name="Ke H.M."/>
            <person name="Chang L.Y."/>
            <person name="Hsu C.Y."/>
            <person name="Yang H.T."/>
            <person name="Sudianto E."/>
            <person name="Hsu M.H."/>
            <person name="Wu K.P."/>
            <person name="Wang L.N."/>
            <person name="Leebens-Mack J.H."/>
            <person name="Tsai I.J."/>
        </authorList>
    </citation>
    <scope>NUCLEOTIDE SEQUENCE [LARGE SCALE GENOMIC DNA]</scope>
    <source>
        <strain evidence="5">cv. Chaw 1501</strain>
        <tissue evidence="4">Young leaves</tissue>
    </source>
</reference>
<feature type="region of interest" description="Disordered" evidence="2">
    <location>
        <begin position="160"/>
        <end position="180"/>
    </location>
</feature>
<dbReference type="GO" id="GO:0003676">
    <property type="term" value="F:nucleic acid binding"/>
    <property type="evidence" value="ECO:0007669"/>
    <property type="project" value="InterPro"/>
</dbReference>
<keyword evidence="5" id="KW-1185">Reference proteome</keyword>
<keyword evidence="1" id="KW-0862">Zinc</keyword>
<dbReference type="SMART" id="SM00343">
    <property type="entry name" value="ZnF_C2HC"/>
    <property type="match status" value="1"/>
</dbReference>
<name>A0A3S3MH19_9MAGN</name>
<evidence type="ECO:0000256" key="1">
    <source>
        <dbReference type="PROSITE-ProRule" id="PRU00047"/>
    </source>
</evidence>
<dbReference type="PROSITE" id="PS50158">
    <property type="entry name" value="ZF_CCHC"/>
    <property type="match status" value="1"/>
</dbReference>
<keyword evidence="1" id="KW-0863">Zinc-finger</keyword>
<keyword evidence="1" id="KW-0479">Metal-binding</keyword>
<dbReference type="OrthoDB" id="1914176at2759"/>
<dbReference type="Pfam" id="PF00098">
    <property type="entry name" value="zf-CCHC"/>
    <property type="match status" value="1"/>
</dbReference>
<protein>
    <submittedName>
        <fullName evidence="4">Zf-CCHC domain-containing protein/gag_pre-integrs domain-containing protein</fullName>
    </submittedName>
</protein>
<sequence length="540" mass="60902">MSRLPSPSLDECFNELLREEQRQLTQFDVLQQATRGAIDVAYSVRTQSQQPNSPVNVAYATKGKQPSTDISKVQCYKCQNFGHYANQCKQRIYNYCKASRHSINECHKRPQNRNSKVYQAIIVTSGTIDSSSISSSAPASAAPITPDMIQQTILQAFSTLGISGSGDGEGDSEVSYPDSSPEITFSKVPSFDDECLPSPLRFHPDKVYVRRQGTNATTLPFLQEPPPDPPPTPDPPQLAICRSSRISRPSDRYGFSHSSYLATLSFVSIPTSYSQVAKQECWRKAMKEELNALQLPLACLLPAPAEPAGAGLDSQWSGPINVMVLEPYNLAPFSWKYKMNDPTEHSSRQPSSGNPATTRTWHNLESTLYFHNHSTPEIPDYIDSTLNPIYMIHLSDRSSIFINHPDWHIENLKELCLKPYSEILVPNATVILQVAKERRRNLVLEDILHSHQRRFDLDKIFLKHRKPLLQLMTRMKAIKKCISKMNGVSQTAELYREDYNACYNEFMGQLPEYQAAFQEAVMYADQLDLIPNSAKPYVST</sequence>
<gene>
    <name evidence="4" type="ORF">CKAN_00834400</name>
</gene>
<evidence type="ECO:0000256" key="2">
    <source>
        <dbReference type="SAM" id="MobiDB-lite"/>
    </source>
</evidence>
<dbReference type="AlphaFoldDB" id="A0A3S3MH19"/>
<dbReference type="Proteomes" id="UP000283530">
    <property type="component" value="Unassembled WGS sequence"/>
</dbReference>
<proteinExistence type="predicted"/>
<dbReference type="InterPro" id="IPR036875">
    <property type="entry name" value="Znf_CCHC_sf"/>
</dbReference>
<accession>A0A3S3MH19</accession>